<organism evidence="2 3">
    <name type="scientific">Beauveria asiatica</name>
    <dbReference type="NCBI Taxonomy" id="1069075"/>
    <lineage>
        <taxon>Eukaryota</taxon>
        <taxon>Fungi</taxon>
        <taxon>Dikarya</taxon>
        <taxon>Ascomycota</taxon>
        <taxon>Pezizomycotina</taxon>
        <taxon>Sordariomycetes</taxon>
        <taxon>Hypocreomycetidae</taxon>
        <taxon>Hypocreales</taxon>
        <taxon>Cordycipitaceae</taxon>
        <taxon>Beauveria</taxon>
    </lineage>
</organism>
<dbReference type="Proteomes" id="UP001397290">
    <property type="component" value="Unassembled WGS sequence"/>
</dbReference>
<keyword evidence="3" id="KW-1185">Reference proteome</keyword>
<feature type="compositionally biased region" description="Polar residues" evidence="1">
    <location>
        <begin position="204"/>
        <end position="214"/>
    </location>
</feature>
<feature type="compositionally biased region" description="Polar residues" evidence="1">
    <location>
        <begin position="108"/>
        <end position="119"/>
    </location>
</feature>
<evidence type="ECO:0000313" key="2">
    <source>
        <dbReference type="EMBL" id="KAK8148445.1"/>
    </source>
</evidence>
<accession>A0AAW0S1W8</accession>
<reference evidence="2 3" key="1">
    <citation type="submission" date="2020-02" db="EMBL/GenBank/DDBJ databases">
        <title>Comparative genomics of the hypocrealean fungal genus Beauvera.</title>
        <authorList>
            <person name="Showalter D.N."/>
            <person name="Bushley K.E."/>
            <person name="Rehner S.A."/>
        </authorList>
    </citation>
    <scope>NUCLEOTIDE SEQUENCE [LARGE SCALE GENOMIC DNA]</scope>
    <source>
        <strain evidence="2 3">ARSEF4384</strain>
    </source>
</reference>
<feature type="region of interest" description="Disordered" evidence="1">
    <location>
        <begin position="81"/>
        <end position="259"/>
    </location>
</feature>
<name>A0AAW0S1W8_9HYPO</name>
<protein>
    <recommendedName>
        <fullName evidence="4">Pathway-specific nitrogen regulator</fullName>
    </recommendedName>
</protein>
<comment type="caution">
    <text evidence="2">The sequence shown here is derived from an EMBL/GenBank/DDBJ whole genome shotgun (WGS) entry which is preliminary data.</text>
</comment>
<evidence type="ECO:0008006" key="4">
    <source>
        <dbReference type="Google" id="ProtNLM"/>
    </source>
</evidence>
<feature type="compositionally biased region" description="Basic and acidic residues" evidence="1">
    <location>
        <begin position="692"/>
        <end position="774"/>
    </location>
</feature>
<sequence>MPRRRNRDDHLDFEIHVDHSCLPESFHEGHSPFDLTLPSRINMTTPSFANDLNADSESDATILNGVEAEDDNIADRRNSGLSAASYESDRRPASQPGSDFDESRRDSYTSLSGDRQSPVGSEKAPGRMSAGESSSQHEQDDDVFSDHSPRSSTGSNVDSDHLKQSLTASRRLTGGSKISDMQPFDPDEEFIPTVREAPRPPFRSPSSVKAMQLNSPPPSVTGSARSNRRATRSSVSRIGSPAVSAQFSPKKTPPRFKRSTPPLVLLHVTLLPLRWPWGDLMDNARPSELSDAGKNLREAWKQLQARVGDTLSDRGILLPHPQNDFEILEERLLEAMELPLQRRARILECGHYLGPANEMSMVDDGITSDEEDFEERRTESGKRHWCSTCQSDIRYDSLGEGKVFRTKVYASNGLMKAGAWDACWKEMERVDVELEPILDPSNVDELERLAATQEREAIEAEIAASTHIERAATEDAFDAPPAHEDERQLYEERMREIYGQAESHDNVVEESETQIPGDQKESPQPWPSPAVTDLRNGPWSETFRYGLRDVVQLVVFILCVLLLQYLGIGFDRTGKDEPRESDNSIQVPATVSEEDFGTAITPKGSDFAHTMVSSPNSVHESYAACTSALEAAKASLALPVAASTVTVTKTVSVALEETHAAEVMPPVNEKLMSEAKDDHATEIPPPVGTSVEKADDQETKVKETKLKETGEKKAEVKKVKEKEAEEGTEEKGAEGKQAHEEEAHEKEAHEKEAHEKEAGGDEVEKEKETEAAERELEEAKDENVNDGDAETGDEDLPPNADEKTEL</sequence>
<dbReference type="AlphaFoldDB" id="A0AAW0S1W8"/>
<feature type="compositionally biased region" description="Acidic residues" evidence="1">
    <location>
        <begin position="775"/>
        <end position="796"/>
    </location>
</feature>
<evidence type="ECO:0000313" key="3">
    <source>
        <dbReference type="Proteomes" id="UP001397290"/>
    </source>
</evidence>
<feature type="region of interest" description="Disordered" evidence="1">
    <location>
        <begin position="676"/>
        <end position="806"/>
    </location>
</feature>
<proteinExistence type="predicted"/>
<feature type="region of interest" description="Disordered" evidence="1">
    <location>
        <begin position="501"/>
        <end position="533"/>
    </location>
</feature>
<gene>
    <name evidence="2" type="ORF">G3M48_010066</name>
</gene>
<evidence type="ECO:0000256" key="1">
    <source>
        <dbReference type="SAM" id="MobiDB-lite"/>
    </source>
</evidence>
<dbReference type="EMBL" id="JAAHCF010000088">
    <property type="protein sequence ID" value="KAK8148445.1"/>
    <property type="molecule type" value="Genomic_DNA"/>
</dbReference>